<evidence type="ECO:0000259" key="2">
    <source>
        <dbReference type="Pfam" id="PF13480"/>
    </source>
</evidence>
<evidence type="ECO:0000256" key="1">
    <source>
        <dbReference type="SAM" id="MobiDB-lite"/>
    </source>
</evidence>
<dbReference type="SUPFAM" id="SSF55729">
    <property type="entry name" value="Acyl-CoA N-acyltransferases (Nat)"/>
    <property type="match status" value="1"/>
</dbReference>
<evidence type="ECO:0000313" key="3">
    <source>
        <dbReference type="EMBL" id="SHH55507.1"/>
    </source>
</evidence>
<dbReference type="Gene3D" id="3.40.630.30">
    <property type="match status" value="1"/>
</dbReference>
<sequence length="378" mass="41167">MISVTIDSPNPDIGPQWDDLIRRATSNVFMNPAALRAACETNFARIHMLLAWEQGAGQPKLVGVWALQLRKLAPFWPAVLEALPYNYAFLCSPVVDPACMDGVIAAFFAAIEQSPLLPNVVSLPSLDAECPSYPAMRRELAARGVTPLMLSESARPFVTPEFGVKRSGSTRKKLRQDWNRLSGLGTVDVVNDRTPGGAELAFETFLALEKASWKGDRGTALLSDSKDAAFVRRLLQGLAAQGDASVALLRVDGEAIAAQVLMYCGTTAYTWKTAFSAKYSKYSPGALLIDRITDELFAGSDILAINSCAAEASFMAQLWAGRRTMVDLLVDVGPGKSLGYRIEAGRQLAFRQLRNLRDRFRDRPSAPPPRKPGMATSQ</sequence>
<dbReference type="GO" id="GO:0016740">
    <property type="term" value="F:transferase activity"/>
    <property type="evidence" value="ECO:0007669"/>
    <property type="project" value="UniProtKB-KW"/>
</dbReference>
<dbReference type="AlphaFoldDB" id="A0A1M5TXJ4"/>
<dbReference type="OrthoDB" id="213519at2"/>
<keyword evidence="3" id="KW-0808">Transferase</keyword>
<evidence type="ECO:0000313" key="4">
    <source>
        <dbReference type="Proteomes" id="UP000189796"/>
    </source>
</evidence>
<organism evidence="3 4">
    <name type="scientific">Bradyrhizobium erythrophlei</name>
    <dbReference type="NCBI Taxonomy" id="1437360"/>
    <lineage>
        <taxon>Bacteria</taxon>
        <taxon>Pseudomonadati</taxon>
        <taxon>Pseudomonadota</taxon>
        <taxon>Alphaproteobacteria</taxon>
        <taxon>Hyphomicrobiales</taxon>
        <taxon>Nitrobacteraceae</taxon>
        <taxon>Bradyrhizobium</taxon>
    </lineage>
</organism>
<feature type="domain" description="BioF2-like acetyltransferase" evidence="2">
    <location>
        <begin position="169"/>
        <end position="297"/>
    </location>
</feature>
<dbReference type="Pfam" id="PF13480">
    <property type="entry name" value="Acetyltransf_6"/>
    <property type="match status" value="1"/>
</dbReference>
<accession>A0A1M5TXJ4</accession>
<feature type="region of interest" description="Disordered" evidence="1">
    <location>
        <begin position="359"/>
        <end position="378"/>
    </location>
</feature>
<protein>
    <submittedName>
        <fullName evidence="3">Acetyltransferase (GNAT) domain-containing protein</fullName>
    </submittedName>
</protein>
<proteinExistence type="predicted"/>
<name>A0A1M5TXJ4_9BRAD</name>
<gene>
    <name evidence="3" type="ORF">SAMN05443248_5199</name>
</gene>
<dbReference type="InterPro" id="IPR016181">
    <property type="entry name" value="Acyl_CoA_acyltransferase"/>
</dbReference>
<dbReference type="EMBL" id="LT670817">
    <property type="protein sequence ID" value="SHH55507.1"/>
    <property type="molecule type" value="Genomic_DNA"/>
</dbReference>
<dbReference type="Proteomes" id="UP000189796">
    <property type="component" value="Chromosome I"/>
</dbReference>
<dbReference type="InterPro" id="IPR038740">
    <property type="entry name" value="BioF2-like_GNAT_dom"/>
</dbReference>
<reference evidence="3 4" key="1">
    <citation type="submission" date="2016-11" db="EMBL/GenBank/DDBJ databases">
        <authorList>
            <person name="Jaros S."/>
            <person name="Januszkiewicz K."/>
            <person name="Wedrychowicz H."/>
        </authorList>
    </citation>
    <scope>NUCLEOTIDE SEQUENCE [LARGE SCALE GENOMIC DNA]</scope>
    <source>
        <strain evidence="3 4">GAS138</strain>
    </source>
</reference>